<feature type="region of interest" description="Disordered" evidence="1">
    <location>
        <begin position="20"/>
        <end position="55"/>
    </location>
</feature>
<gene>
    <name evidence="4" type="ORF">ACFSDE_01430</name>
</gene>
<feature type="domain" description="Glucose/Sorbosone dehydrogenase" evidence="3">
    <location>
        <begin position="65"/>
        <end position="358"/>
    </location>
</feature>
<comment type="caution">
    <text evidence="4">The sequence shown here is derived from an EMBL/GenBank/DDBJ whole genome shotgun (WGS) entry which is preliminary data.</text>
</comment>
<feature type="compositionally biased region" description="Low complexity" evidence="1">
    <location>
        <begin position="25"/>
        <end position="46"/>
    </location>
</feature>
<dbReference type="RefSeq" id="WP_343915673.1">
    <property type="nucleotide sequence ID" value="NZ_BAAAJT010000002.1"/>
</dbReference>
<protein>
    <submittedName>
        <fullName evidence="4">PQQ-dependent sugar dehydrogenase</fullName>
    </submittedName>
</protein>
<dbReference type="PANTHER" id="PTHR19328:SF13">
    <property type="entry name" value="HIPL1 PROTEIN"/>
    <property type="match status" value="1"/>
</dbReference>
<dbReference type="SUPFAM" id="SSF63829">
    <property type="entry name" value="Calcium-dependent phosphotriesterase"/>
    <property type="match status" value="1"/>
</dbReference>
<evidence type="ECO:0000256" key="1">
    <source>
        <dbReference type="SAM" id="MobiDB-lite"/>
    </source>
</evidence>
<evidence type="ECO:0000313" key="5">
    <source>
        <dbReference type="Proteomes" id="UP001597351"/>
    </source>
</evidence>
<keyword evidence="5" id="KW-1185">Reference proteome</keyword>
<evidence type="ECO:0000313" key="4">
    <source>
        <dbReference type="EMBL" id="MFD1945436.1"/>
    </source>
</evidence>
<evidence type="ECO:0000259" key="3">
    <source>
        <dbReference type="Pfam" id="PF07995"/>
    </source>
</evidence>
<dbReference type="PROSITE" id="PS51257">
    <property type="entry name" value="PROKAR_LIPOPROTEIN"/>
    <property type="match status" value="1"/>
</dbReference>
<dbReference type="Gene3D" id="2.120.10.30">
    <property type="entry name" value="TolB, C-terminal domain"/>
    <property type="match status" value="1"/>
</dbReference>
<dbReference type="InterPro" id="IPR011042">
    <property type="entry name" value="6-blade_b-propeller_TolB-like"/>
</dbReference>
<feature type="signal peptide" evidence="2">
    <location>
        <begin position="1"/>
        <end position="17"/>
    </location>
</feature>
<feature type="chain" id="PRO_5045772664" evidence="2">
    <location>
        <begin position="18"/>
        <end position="376"/>
    </location>
</feature>
<name>A0ABW4TIH0_9ACTN</name>
<dbReference type="SUPFAM" id="SSF50952">
    <property type="entry name" value="Soluble quinoprotein glucose dehydrogenase"/>
    <property type="match status" value="1"/>
</dbReference>
<dbReference type="InterPro" id="IPR011041">
    <property type="entry name" value="Quinoprot_gluc/sorb_DH_b-prop"/>
</dbReference>
<keyword evidence="2" id="KW-0732">Signal</keyword>
<dbReference type="InterPro" id="IPR012938">
    <property type="entry name" value="Glc/Sorbosone_DH"/>
</dbReference>
<organism evidence="4 5">
    <name type="scientific">Nocardioides aestuarii</name>
    <dbReference type="NCBI Taxonomy" id="252231"/>
    <lineage>
        <taxon>Bacteria</taxon>
        <taxon>Bacillati</taxon>
        <taxon>Actinomycetota</taxon>
        <taxon>Actinomycetes</taxon>
        <taxon>Propionibacteriales</taxon>
        <taxon>Nocardioidaceae</taxon>
        <taxon>Nocardioides</taxon>
    </lineage>
</organism>
<dbReference type="Pfam" id="PF07995">
    <property type="entry name" value="GSDH"/>
    <property type="match status" value="1"/>
</dbReference>
<dbReference type="EMBL" id="JBHUGD010000001">
    <property type="protein sequence ID" value="MFD1945436.1"/>
    <property type="molecule type" value="Genomic_DNA"/>
</dbReference>
<accession>A0ABW4TIH0</accession>
<dbReference type="Proteomes" id="UP001597351">
    <property type="component" value="Unassembled WGS sequence"/>
</dbReference>
<evidence type="ECO:0000256" key="2">
    <source>
        <dbReference type="SAM" id="SignalP"/>
    </source>
</evidence>
<reference evidence="5" key="1">
    <citation type="journal article" date="2019" name="Int. J. Syst. Evol. Microbiol.">
        <title>The Global Catalogue of Microorganisms (GCM) 10K type strain sequencing project: providing services to taxonomists for standard genome sequencing and annotation.</title>
        <authorList>
            <consortium name="The Broad Institute Genomics Platform"/>
            <consortium name="The Broad Institute Genome Sequencing Center for Infectious Disease"/>
            <person name="Wu L."/>
            <person name="Ma J."/>
        </authorList>
    </citation>
    <scope>NUCLEOTIDE SEQUENCE [LARGE SCALE GENOMIC DNA]</scope>
    <source>
        <strain evidence="5">CGMCC 1.12477</strain>
    </source>
</reference>
<sequence length="376" mass="39681">MPLRRLVALALPLALLAGCGEDPDAGPGPATVTATTSEPSPSQQSDQPDERRPPEVVGTVASGLAVPWGLDFLPDRRAVVTERDSARVLVVDPDGGDPVVAGTVDEAAPQGEAGLLGVAVSPSFRRDSTIYLYVSTDTDNRVVRATLEDDVLGEREVVLDGIPLGGIHDGGRLAFGPDGFLYVSTGETGVGELSQDPDSLGGKILRITPDGEPAPGNPDPGSPVWSLGHRNVQGLAFDDDDRLWASELGQNTYDELNLIEPDANYGWPEAEGRSQEESFTNPRVVWSTGEASPSGLTYVDGTLWMAALGGVRLWRVDVDGGRASNPTDFFVGEYGRLRTVVTAPDGMLWVTTSNRDGRGAPSDSDDRILLVDPGTG</sequence>
<dbReference type="PANTHER" id="PTHR19328">
    <property type="entry name" value="HEDGEHOG-INTERACTING PROTEIN"/>
    <property type="match status" value="1"/>
</dbReference>
<proteinExistence type="predicted"/>